<dbReference type="Proteomes" id="UP000315295">
    <property type="component" value="Unassembled WGS sequence"/>
</dbReference>
<accession>A0A540KDX7</accession>
<organism evidence="1 2">
    <name type="scientific">Malus baccata</name>
    <name type="common">Siberian crab apple</name>
    <name type="synonym">Pyrus baccata</name>
    <dbReference type="NCBI Taxonomy" id="106549"/>
    <lineage>
        <taxon>Eukaryota</taxon>
        <taxon>Viridiplantae</taxon>
        <taxon>Streptophyta</taxon>
        <taxon>Embryophyta</taxon>
        <taxon>Tracheophyta</taxon>
        <taxon>Spermatophyta</taxon>
        <taxon>Magnoliopsida</taxon>
        <taxon>eudicotyledons</taxon>
        <taxon>Gunneridae</taxon>
        <taxon>Pentapetalae</taxon>
        <taxon>rosids</taxon>
        <taxon>fabids</taxon>
        <taxon>Rosales</taxon>
        <taxon>Rosaceae</taxon>
        <taxon>Amygdaloideae</taxon>
        <taxon>Maleae</taxon>
        <taxon>Malus</taxon>
    </lineage>
</organism>
<dbReference type="EMBL" id="VIEB01001420">
    <property type="protein sequence ID" value="TQD72330.1"/>
    <property type="molecule type" value="Genomic_DNA"/>
</dbReference>
<evidence type="ECO:0000313" key="1">
    <source>
        <dbReference type="EMBL" id="TQD72330.1"/>
    </source>
</evidence>
<proteinExistence type="predicted"/>
<keyword evidence="2" id="KW-1185">Reference proteome</keyword>
<reference evidence="1 2" key="1">
    <citation type="journal article" date="2019" name="G3 (Bethesda)">
        <title>Sequencing of a Wild Apple (Malus baccata) Genome Unravels the Differences Between Cultivated and Wild Apple Species Regarding Disease Resistance and Cold Tolerance.</title>
        <authorList>
            <person name="Chen X."/>
        </authorList>
    </citation>
    <scope>NUCLEOTIDE SEQUENCE [LARGE SCALE GENOMIC DNA]</scope>
    <source>
        <strain evidence="2">cv. Shandingzi</strain>
        <tissue evidence="1">Leaves</tissue>
    </source>
</reference>
<protein>
    <submittedName>
        <fullName evidence="1">Uncharacterized protein</fullName>
    </submittedName>
</protein>
<dbReference type="AlphaFoldDB" id="A0A540KDX7"/>
<evidence type="ECO:0000313" key="2">
    <source>
        <dbReference type="Proteomes" id="UP000315295"/>
    </source>
</evidence>
<comment type="caution">
    <text evidence="1">The sequence shown here is derived from an EMBL/GenBank/DDBJ whole genome shotgun (WGS) entry which is preliminary data.</text>
</comment>
<sequence>MDLSGAVYRVKLQGGVPLDLLEPVYKFFEKEPLPYLHSQCARIFSNSNSKLYRMTQEWHWLTSGHTGFVGRAVVVDQTIYGLSLTCDKVLAFSFGISYGEEGCTIACRLCTPIPLQVLDGALKPSRFSELTGQLVHPGDKDFCLVQTRDDEYSFVHQDICITTFQIVVGEEGCPMIKTMHSTVDTNELGPFGIYCSFTA</sequence>
<name>A0A540KDX7_MALBA</name>
<gene>
    <name evidence="1" type="ORF">C1H46_042144</name>
</gene>